<dbReference type="Proteomes" id="UP000054279">
    <property type="component" value="Unassembled WGS sequence"/>
</dbReference>
<keyword evidence="2 6" id="KW-0121">Carboxypeptidase</keyword>
<dbReference type="EC" id="3.4.16.-" evidence="6"/>
<keyword evidence="5" id="KW-0325">Glycoprotein</keyword>
<dbReference type="PROSITE" id="PS00131">
    <property type="entry name" value="CARBOXYPEPT_SER_SER"/>
    <property type="match status" value="1"/>
</dbReference>
<dbReference type="PRINTS" id="PR00724">
    <property type="entry name" value="CRBOXYPTASEC"/>
</dbReference>
<protein>
    <recommendedName>
        <fullName evidence="6">Carboxypeptidase</fullName>
        <ecNumber evidence="6">3.4.16.-</ecNumber>
    </recommendedName>
</protein>
<evidence type="ECO:0000313" key="7">
    <source>
        <dbReference type="EMBL" id="KIJ24884.1"/>
    </source>
</evidence>
<name>A0A0C9TST4_SPHS4</name>
<dbReference type="InterPro" id="IPR029058">
    <property type="entry name" value="AB_hydrolase_fold"/>
</dbReference>
<dbReference type="AlphaFoldDB" id="A0A0C9TST4"/>
<evidence type="ECO:0000256" key="6">
    <source>
        <dbReference type="RuleBase" id="RU361156"/>
    </source>
</evidence>
<dbReference type="OrthoDB" id="443318at2759"/>
<keyword evidence="4 6" id="KW-0378">Hydrolase</keyword>
<dbReference type="GO" id="GO:0004185">
    <property type="term" value="F:serine-type carboxypeptidase activity"/>
    <property type="evidence" value="ECO:0007669"/>
    <property type="project" value="UniProtKB-UniRule"/>
</dbReference>
<dbReference type="Pfam" id="PF00450">
    <property type="entry name" value="Peptidase_S10"/>
    <property type="match status" value="1"/>
</dbReference>
<dbReference type="SUPFAM" id="SSF53474">
    <property type="entry name" value="alpha/beta-Hydrolases"/>
    <property type="match status" value="1"/>
</dbReference>
<evidence type="ECO:0000256" key="3">
    <source>
        <dbReference type="ARBA" id="ARBA00022670"/>
    </source>
</evidence>
<reference evidence="7 8" key="1">
    <citation type="submission" date="2014-06" db="EMBL/GenBank/DDBJ databases">
        <title>Evolutionary Origins and Diversification of the Mycorrhizal Mutualists.</title>
        <authorList>
            <consortium name="DOE Joint Genome Institute"/>
            <consortium name="Mycorrhizal Genomics Consortium"/>
            <person name="Kohler A."/>
            <person name="Kuo A."/>
            <person name="Nagy L.G."/>
            <person name="Floudas D."/>
            <person name="Copeland A."/>
            <person name="Barry K.W."/>
            <person name="Cichocki N."/>
            <person name="Veneault-Fourrey C."/>
            <person name="LaButti K."/>
            <person name="Lindquist E.A."/>
            <person name="Lipzen A."/>
            <person name="Lundell T."/>
            <person name="Morin E."/>
            <person name="Murat C."/>
            <person name="Riley R."/>
            <person name="Ohm R."/>
            <person name="Sun H."/>
            <person name="Tunlid A."/>
            <person name="Henrissat B."/>
            <person name="Grigoriev I.V."/>
            <person name="Hibbett D.S."/>
            <person name="Martin F."/>
        </authorList>
    </citation>
    <scope>NUCLEOTIDE SEQUENCE [LARGE SCALE GENOMIC DNA]</scope>
    <source>
        <strain evidence="7 8">SS14</strain>
    </source>
</reference>
<dbReference type="GO" id="GO:0000324">
    <property type="term" value="C:fungal-type vacuole"/>
    <property type="evidence" value="ECO:0007669"/>
    <property type="project" value="TreeGrafter"/>
</dbReference>
<organism evidence="7 8">
    <name type="scientific">Sphaerobolus stellatus (strain SS14)</name>
    <dbReference type="NCBI Taxonomy" id="990650"/>
    <lineage>
        <taxon>Eukaryota</taxon>
        <taxon>Fungi</taxon>
        <taxon>Dikarya</taxon>
        <taxon>Basidiomycota</taxon>
        <taxon>Agaricomycotina</taxon>
        <taxon>Agaricomycetes</taxon>
        <taxon>Phallomycetidae</taxon>
        <taxon>Geastrales</taxon>
        <taxon>Sphaerobolaceae</taxon>
        <taxon>Sphaerobolus</taxon>
    </lineage>
</organism>
<comment type="similarity">
    <text evidence="1 6">Belongs to the peptidase S10 family.</text>
</comment>
<dbReference type="PANTHER" id="PTHR11802:SF64">
    <property type="entry name" value="CARBOXYPEPTIDASE"/>
    <property type="match status" value="1"/>
</dbReference>
<dbReference type="HOGENOM" id="CLU_008523_10_3_1"/>
<evidence type="ECO:0000256" key="4">
    <source>
        <dbReference type="ARBA" id="ARBA00022801"/>
    </source>
</evidence>
<proteinExistence type="inferred from homology"/>
<dbReference type="Gene3D" id="3.40.50.1820">
    <property type="entry name" value="alpha/beta hydrolase"/>
    <property type="match status" value="1"/>
</dbReference>
<dbReference type="EMBL" id="KN837450">
    <property type="protein sequence ID" value="KIJ24884.1"/>
    <property type="molecule type" value="Genomic_DNA"/>
</dbReference>
<evidence type="ECO:0000256" key="1">
    <source>
        <dbReference type="ARBA" id="ARBA00009431"/>
    </source>
</evidence>
<dbReference type="InterPro" id="IPR001563">
    <property type="entry name" value="Peptidase_S10"/>
</dbReference>
<keyword evidence="3 6" id="KW-0645">Protease</keyword>
<dbReference type="PANTHER" id="PTHR11802">
    <property type="entry name" value="SERINE PROTEASE FAMILY S10 SERINE CARBOXYPEPTIDASE"/>
    <property type="match status" value="1"/>
</dbReference>
<evidence type="ECO:0000256" key="2">
    <source>
        <dbReference type="ARBA" id="ARBA00022645"/>
    </source>
</evidence>
<gene>
    <name evidence="7" type="ORF">M422DRAFT_194174</name>
</gene>
<evidence type="ECO:0000256" key="5">
    <source>
        <dbReference type="ARBA" id="ARBA00023180"/>
    </source>
</evidence>
<dbReference type="MEROPS" id="S10.008"/>
<dbReference type="GO" id="GO:0006508">
    <property type="term" value="P:proteolysis"/>
    <property type="evidence" value="ECO:0007669"/>
    <property type="project" value="UniProtKB-KW"/>
</dbReference>
<feature type="non-terminal residue" evidence="7">
    <location>
        <position position="1"/>
    </location>
</feature>
<keyword evidence="8" id="KW-1185">Reference proteome</keyword>
<dbReference type="Gene3D" id="1.10.287.410">
    <property type="match status" value="1"/>
</dbReference>
<accession>A0A0C9TST4</accession>
<evidence type="ECO:0000313" key="8">
    <source>
        <dbReference type="Proteomes" id="UP000054279"/>
    </source>
</evidence>
<sequence>GPCRIQNDSSGEVALNPYSWNNVANMLYIDQPVGAGFSYGDTEVSTSQEAAEDLWTFMQIFFSDSRFSKYADLDFAIWTESYGGHYGPVTAAYFLEQNAAILNTSISGIPINLKVLGIGDGLTDPASQYPSYLNYAMNNSYHPLVGEDVFQNANATMFRPFGCLDRINECAESDGDASTCGLAQLICNEFILTPLAGDYDVYDVRALNPDPYPPDISSYLTNPNITSHIGAESTWQESNDDVYENFALTGDWMISSLPQLEFVIESGVRTVIYAGDADYILCYTGIEAMLDTLQTSFTSSWEMESLSNWTVSGELAGLYKTAGHISYVRIFGAGHEVPAYRYGNLETGQAALALFAQTMANLSIKPT</sequence>
<dbReference type="InterPro" id="IPR018202">
    <property type="entry name" value="Ser_caboxypep_ser_AS"/>
</dbReference>